<feature type="region of interest" description="Disordered" evidence="6">
    <location>
        <begin position="436"/>
        <end position="462"/>
    </location>
</feature>
<gene>
    <name evidence="10" type="primary">LOC118429587</name>
</gene>
<feature type="transmembrane region" description="Helical" evidence="7">
    <location>
        <begin position="227"/>
        <end position="246"/>
    </location>
</feature>
<evidence type="ECO:0000256" key="4">
    <source>
        <dbReference type="ARBA" id="ARBA00022989"/>
    </source>
</evidence>
<feature type="transmembrane region" description="Helical" evidence="7">
    <location>
        <begin position="197"/>
        <end position="215"/>
    </location>
</feature>
<keyword evidence="5 7" id="KW-0472">Membrane</keyword>
<evidence type="ECO:0000256" key="6">
    <source>
        <dbReference type="SAM" id="MobiDB-lite"/>
    </source>
</evidence>
<dbReference type="RefSeq" id="XP_035696029.1">
    <property type="nucleotide sequence ID" value="XM_035840136.1"/>
</dbReference>
<keyword evidence="9" id="KW-1185">Reference proteome</keyword>
<evidence type="ECO:0000256" key="2">
    <source>
        <dbReference type="ARBA" id="ARBA00011036"/>
    </source>
</evidence>
<feature type="transmembrane region" description="Helical" evidence="7">
    <location>
        <begin position="109"/>
        <end position="128"/>
    </location>
</feature>
<sequence>MTTRTDQRPAVPMHGVVSERSTLIGRDSRPDRRGRLTAFLLAFQALFLGLFAGFVRYGPPAGPGIAAAGPTIDHYYPMFQDVHVMVFVGFGFLMTFLKMYGYGSVGFNMLVAAFVLQWAMLMRGFLYMEDNTINLDISSLLTADFSAAAVLISYGAVLGKTTPVQLVVMAFLEIAFLTVNEWIGTVQFKAQDIGGSMFVHVFGAYFGLTVARMLYRPEVSDSAKEGANYHSDLFSMIGTVFLWMYWPSFNSALAVADGRYRAVINTYLSLAASAVITFAISSAVDKDGKVNMVHVQNATLAGGVAVGTTADMMIQPWGALLIGTAAGTLSTMGFTYVQPFLARHKLHDTCGVNNLHGMPGLLAGVAGAVACRLKLCDLGERSARDQAEYQMAALFVTLGVAVLGGAVTGIILQLPVWDRLQAEELFDDRVYWEVPDDEYDDSEPEPRAQSHPRAPSVIQDAE</sequence>
<feature type="transmembrane region" description="Helical" evidence="7">
    <location>
        <begin position="166"/>
        <end position="185"/>
    </location>
</feature>
<feature type="domain" description="Ammonium transporter AmtB-like" evidence="8">
    <location>
        <begin position="64"/>
        <end position="417"/>
    </location>
</feature>
<evidence type="ECO:0000313" key="9">
    <source>
        <dbReference type="Proteomes" id="UP000001554"/>
    </source>
</evidence>
<comment type="subcellular location">
    <subcellularLocation>
        <location evidence="1">Membrane</location>
        <topology evidence="1">Multi-pass membrane protein</topology>
    </subcellularLocation>
</comment>
<dbReference type="GO" id="GO:0097272">
    <property type="term" value="P:ammonium homeostasis"/>
    <property type="evidence" value="ECO:0000318"/>
    <property type="project" value="GO_Central"/>
</dbReference>
<dbReference type="Proteomes" id="UP000001554">
    <property type="component" value="Chromosome 1"/>
</dbReference>
<dbReference type="PANTHER" id="PTHR11730">
    <property type="entry name" value="AMMONIUM TRANSPORTER"/>
    <property type="match status" value="1"/>
</dbReference>
<organism evidence="9 10">
    <name type="scientific">Branchiostoma floridae</name>
    <name type="common">Florida lancelet</name>
    <name type="synonym">Amphioxus</name>
    <dbReference type="NCBI Taxonomy" id="7739"/>
    <lineage>
        <taxon>Eukaryota</taxon>
        <taxon>Metazoa</taxon>
        <taxon>Chordata</taxon>
        <taxon>Cephalochordata</taxon>
        <taxon>Leptocardii</taxon>
        <taxon>Amphioxiformes</taxon>
        <taxon>Branchiostomatidae</taxon>
        <taxon>Branchiostoma</taxon>
    </lineage>
</organism>
<feature type="transmembrane region" description="Helical" evidence="7">
    <location>
        <begin position="357"/>
        <end position="375"/>
    </location>
</feature>
<dbReference type="PANTHER" id="PTHR11730:SF60">
    <property type="entry name" value="RH50, ISOFORM D"/>
    <property type="match status" value="1"/>
</dbReference>
<evidence type="ECO:0000256" key="1">
    <source>
        <dbReference type="ARBA" id="ARBA00004141"/>
    </source>
</evidence>
<feature type="transmembrane region" description="Helical" evidence="7">
    <location>
        <begin position="36"/>
        <end position="55"/>
    </location>
</feature>
<evidence type="ECO:0000256" key="5">
    <source>
        <dbReference type="ARBA" id="ARBA00023136"/>
    </source>
</evidence>
<evidence type="ECO:0000256" key="3">
    <source>
        <dbReference type="ARBA" id="ARBA00022692"/>
    </source>
</evidence>
<feature type="transmembrane region" description="Helical" evidence="7">
    <location>
        <begin position="317"/>
        <end position="337"/>
    </location>
</feature>
<dbReference type="GO" id="GO:0072488">
    <property type="term" value="P:ammonium transmembrane transport"/>
    <property type="evidence" value="ECO:0000318"/>
    <property type="project" value="GO_Central"/>
</dbReference>
<dbReference type="AlphaFoldDB" id="A0A9J7M9I3"/>
<protein>
    <submittedName>
        <fullName evidence="10">Ammonium transporter Rh type A-like isoform X1</fullName>
    </submittedName>
</protein>
<reference evidence="9" key="1">
    <citation type="journal article" date="2020" name="Nat. Ecol. Evol.">
        <title>Deeply conserved synteny resolves early events in vertebrate evolution.</title>
        <authorList>
            <person name="Simakov O."/>
            <person name="Marletaz F."/>
            <person name="Yue J.X."/>
            <person name="O'Connell B."/>
            <person name="Jenkins J."/>
            <person name="Brandt A."/>
            <person name="Calef R."/>
            <person name="Tung C.H."/>
            <person name="Huang T.K."/>
            <person name="Schmutz J."/>
            <person name="Satoh N."/>
            <person name="Yu J.K."/>
            <person name="Putnam N.H."/>
            <person name="Green R.E."/>
            <person name="Rokhsar D.S."/>
        </authorList>
    </citation>
    <scope>NUCLEOTIDE SEQUENCE [LARGE SCALE GENOMIC DNA]</scope>
    <source>
        <strain evidence="9">S238N-H82</strain>
    </source>
</reference>
<dbReference type="Pfam" id="PF00909">
    <property type="entry name" value="Ammonium_transp"/>
    <property type="match status" value="1"/>
</dbReference>
<dbReference type="OrthoDB" id="534912at2759"/>
<keyword evidence="3 7" id="KW-0812">Transmembrane</keyword>
<dbReference type="InterPro" id="IPR002229">
    <property type="entry name" value="RhesusRHD"/>
</dbReference>
<keyword evidence="4 7" id="KW-1133">Transmembrane helix</keyword>
<evidence type="ECO:0000256" key="7">
    <source>
        <dbReference type="SAM" id="Phobius"/>
    </source>
</evidence>
<dbReference type="InterPro" id="IPR029020">
    <property type="entry name" value="Ammonium/urea_transptr"/>
</dbReference>
<feature type="transmembrane region" description="Helical" evidence="7">
    <location>
        <begin position="75"/>
        <end position="97"/>
    </location>
</feature>
<dbReference type="FunFam" id="1.10.3430.10:FF:000012">
    <property type="entry name" value="Rh type C glycoprotein"/>
    <property type="match status" value="1"/>
</dbReference>
<reference evidence="10" key="2">
    <citation type="submission" date="2025-08" db="UniProtKB">
        <authorList>
            <consortium name="RefSeq"/>
        </authorList>
    </citation>
    <scope>IDENTIFICATION</scope>
    <source>
        <strain evidence="10">S238N-H82</strain>
        <tissue evidence="10">Testes</tissue>
    </source>
</reference>
<dbReference type="PRINTS" id="PR00342">
    <property type="entry name" value="RHESUSRHD"/>
</dbReference>
<dbReference type="KEGG" id="bfo:118429587"/>
<feature type="transmembrane region" description="Helical" evidence="7">
    <location>
        <begin position="387"/>
        <end position="412"/>
    </location>
</feature>
<comment type="similarity">
    <text evidence="2">Belongs to the ammonium transporter (TC 2.A.49) family. Rh subfamily.</text>
</comment>
<dbReference type="OMA" id="LAVFTIQ"/>
<evidence type="ECO:0000259" key="8">
    <source>
        <dbReference type="Pfam" id="PF00909"/>
    </source>
</evidence>
<dbReference type="Gene3D" id="1.10.3430.10">
    <property type="entry name" value="Ammonium transporter AmtB like domains"/>
    <property type="match status" value="1"/>
</dbReference>
<feature type="transmembrane region" description="Helical" evidence="7">
    <location>
        <begin position="266"/>
        <end position="284"/>
    </location>
</feature>
<accession>A0A9J7M9I3</accession>
<name>A0A9J7M9I3_BRAFL</name>
<evidence type="ECO:0000313" key="10">
    <source>
        <dbReference type="RefSeq" id="XP_035696029.1"/>
    </source>
</evidence>
<dbReference type="GO" id="GO:0005886">
    <property type="term" value="C:plasma membrane"/>
    <property type="evidence" value="ECO:0000318"/>
    <property type="project" value="GO_Central"/>
</dbReference>
<dbReference type="SUPFAM" id="SSF111352">
    <property type="entry name" value="Ammonium transporter"/>
    <property type="match status" value="1"/>
</dbReference>
<proteinExistence type="inferred from homology"/>
<dbReference type="GeneID" id="118429587"/>
<dbReference type="InterPro" id="IPR024041">
    <property type="entry name" value="NH4_transpt_AmtB-like_dom"/>
</dbReference>
<feature type="transmembrane region" description="Helical" evidence="7">
    <location>
        <begin position="140"/>
        <end position="159"/>
    </location>
</feature>
<dbReference type="GO" id="GO:0008519">
    <property type="term" value="F:ammonium channel activity"/>
    <property type="evidence" value="ECO:0000318"/>
    <property type="project" value="GO_Central"/>
</dbReference>